<dbReference type="Proteomes" id="UP001521074">
    <property type="component" value="Unassembled WGS sequence"/>
</dbReference>
<organism evidence="1 2">
    <name type="scientific">Acetobacter sicerae</name>
    <dbReference type="NCBI Taxonomy" id="85325"/>
    <lineage>
        <taxon>Bacteria</taxon>
        <taxon>Pseudomonadati</taxon>
        <taxon>Pseudomonadota</taxon>
        <taxon>Alphaproteobacteria</taxon>
        <taxon>Acetobacterales</taxon>
        <taxon>Acetobacteraceae</taxon>
        <taxon>Acetobacter</taxon>
    </lineage>
</organism>
<sequence length="445" mass="46405">MLESSSTSSPLALTEEQIEKLRTDTDNGTANPLKGYQDMITFLEAANAAGTDTLDDASQFWYQQAITINGDDPTSFGNIFIHAATAYGAAWDGKTVDFQSLSDKIGLAVINGTLETGTLQSINSMLEDDIGTSLSYGGMTVGGWGGSFYYWNTPFEGTETVGQAIMADPEQYDKFIATTANAVVVTGNTAIEELGLSFNSGSITNEVDQFLNILQVGVPTIVDASVQTSVKAEVIARAFEEDVLGQSAAGNPDLFNGYQYVGKSWFSSSEWVATANAGISSVNVTDTKELDALRTTRLEEQDTRSGDAVTNIYSALAKAADAGVTGSMTLPSELQLPAGSTLTASDLTASKVTLNLPALPTDLVTDTIKDVLADIAPAVSADFLAPVVSIVGTGLTDALNFAGNILTDLTGSSASTSSYGASLSSAQTAHVAPGSHQDLFSSLFA</sequence>
<comment type="caution">
    <text evidence="1">The sequence shown here is derived from an EMBL/GenBank/DDBJ whole genome shotgun (WGS) entry which is preliminary data.</text>
</comment>
<gene>
    <name evidence="1" type="ORF">LWC05_10240</name>
</gene>
<keyword evidence="2" id="KW-1185">Reference proteome</keyword>
<protein>
    <submittedName>
        <fullName evidence="1">Uncharacterized protein</fullName>
    </submittedName>
</protein>
<dbReference type="RefSeq" id="WP_232877972.1">
    <property type="nucleotide sequence ID" value="NZ_JAJSOJ010000030.1"/>
</dbReference>
<name>A0ABS8VYP6_9PROT</name>
<proteinExistence type="predicted"/>
<evidence type="ECO:0000313" key="2">
    <source>
        <dbReference type="Proteomes" id="UP001521074"/>
    </source>
</evidence>
<dbReference type="EMBL" id="JAJSOJ010000030">
    <property type="protein sequence ID" value="MCE0744260.1"/>
    <property type="molecule type" value="Genomic_DNA"/>
</dbReference>
<accession>A0ABS8VYP6</accession>
<evidence type="ECO:0000313" key="1">
    <source>
        <dbReference type="EMBL" id="MCE0744260.1"/>
    </source>
</evidence>
<reference evidence="1 2" key="1">
    <citation type="submission" date="2021-12" db="EMBL/GenBank/DDBJ databases">
        <title>Genome sequence of Acetobacter sicerae DmPark20a_162.</title>
        <authorList>
            <person name="Chaston J.M."/>
        </authorList>
    </citation>
    <scope>NUCLEOTIDE SEQUENCE [LARGE SCALE GENOMIC DNA]</scope>
    <source>
        <strain evidence="1 2">DmPark20a_162</strain>
    </source>
</reference>